<feature type="region of interest" description="Disordered" evidence="1">
    <location>
        <begin position="30"/>
        <end position="172"/>
    </location>
</feature>
<accession>A0A084B870</accession>
<feature type="compositionally biased region" description="Polar residues" evidence="1">
    <location>
        <begin position="146"/>
        <end position="162"/>
    </location>
</feature>
<dbReference type="HOGENOM" id="CLU_049489_0_0_1"/>
<protein>
    <submittedName>
        <fullName evidence="2">Uncharacterized protein</fullName>
    </submittedName>
</protein>
<name>A0A084B870_STACB</name>
<dbReference type="Proteomes" id="UP000028045">
    <property type="component" value="Unassembled WGS sequence"/>
</dbReference>
<evidence type="ECO:0000313" key="3">
    <source>
        <dbReference type="Proteomes" id="UP000028045"/>
    </source>
</evidence>
<feature type="region of interest" description="Disordered" evidence="1">
    <location>
        <begin position="281"/>
        <end position="333"/>
    </location>
</feature>
<dbReference type="AlphaFoldDB" id="A0A084B870"/>
<feature type="compositionally biased region" description="Basic and acidic residues" evidence="1">
    <location>
        <begin position="98"/>
        <end position="120"/>
    </location>
</feature>
<proteinExistence type="predicted"/>
<feature type="compositionally biased region" description="Basic and acidic residues" evidence="1">
    <location>
        <begin position="281"/>
        <end position="290"/>
    </location>
</feature>
<feature type="compositionally biased region" description="Basic and acidic residues" evidence="1">
    <location>
        <begin position="307"/>
        <end position="317"/>
    </location>
</feature>
<feature type="compositionally biased region" description="Low complexity" evidence="1">
    <location>
        <begin position="65"/>
        <end position="97"/>
    </location>
</feature>
<keyword evidence="3" id="KW-1185">Reference proteome</keyword>
<sequence>MPTDNRRKLIQRRLNKLKQQEGQEALIQKLEALPKDDQSLEAIPEQEWDEMNLDDPNEEPSVNDTAASSTSPAASSTSPAASSQVESSGTTGENTNSTKEEGSNEGKKYDDETGKNFNKERKVKNKKRGERQQSIMPSVESEDGGSETSLFMSDGNSDSALDSDSYYESDLNSDPDLRKSLYTFPAAKASKSGETVGWTGRGIRYGDRKTENNKLMYMRRYVLDIFGIAWKAAGPNPSREDLDLIDPDKVSTWRDVPTKILIAWQGVKEADKLIFKAAQKAQDRYEENQTGKRLAKSKSPSVGLVRGDVERHREKSLGKQHSSPSRSSPRARS</sequence>
<reference evidence="2 3" key="1">
    <citation type="journal article" date="2014" name="BMC Genomics">
        <title>Comparative genome sequencing reveals chemotype-specific gene clusters in the toxigenic black mold Stachybotrys.</title>
        <authorList>
            <person name="Semeiks J."/>
            <person name="Borek D."/>
            <person name="Otwinowski Z."/>
            <person name="Grishin N.V."/>
        </authorList>
    </citation>
    <scope>NUCLEOTIDE SEQUENCE [LARGE SCALE GENOMIC DNA]</scope>
    <source>
        <strain evidence="3">CBS 109288 / IBT 7711</strain>
    </source>
</reference>
<gene>
    <name evidence="2" type="ORF">S7711_09491</name>
</gene>
<feature type="compositionally biased region" description="Acidic residues" evidence="1">
    <location>
        <begin position="44"/>
        <end position="58"/>
    </location>
</feature>
<feature type="compositionally biased region" description="Low complexity" evidence="1">
    <location>
        <begin position="322"/>
        <end position="333"/>
    </location>
</feature>
<evidence type="ECO:0000313" key="2">
    <source>
        <dbReference type="EMBL" id="KEY73749.1"/>
    </source>
</evidence>
<dbReference type="EMBL" id="KL647764">
    <property type="protein sequence ID" value="KEY73749.1"/>
    <property type="molecule type" value="Genomic_DNA"/>
</dbReference>
<dbReference type="OrthoDB" id="10601377at2759"/>
<evidence type="ECO:0000256" key="1">
    <source>
        <dbReference type="SAM" id="MobiDB-lite"/>
    </source>
</evidence>
<organism evidence="2 3">
    <name type="scientific">Stachybotrys chartarum (strain CBS 109288 / IBT 7711)</name>
    <name type="common">Toxic black mold</name>
    <name type="synonym">Stilbospora chartarum</name>
    <dbReference type="NCBI Taxonomy" id="1280523"/>
    <lineage>
        <taxon>Eukaryota</taxon>
        <taxon>Fungi</taxon>
        <taxon>Dikarya</taxon>
        <taxon>Ascomycota</taxon>
        <taxon>Pezizomycotina</taxon>
        <taxon>Sordariomycetes</taxon>
        <taxon>Hypocreomycetidae</taxon>
        <taxon>Hypocreales</taxon>
        <taxon>Stachybotryaceae</taxon>
        <taxon>Stachybotrys</taxon>
    </lineage>
</organism>